<protein>
    <submittedName>
        <fullName evidence="1">Macaca fascicularis brain cDNA clone: QflA-17925, similar to human cAMP responsive element binding protein-like 2 (CREBL2), mRNA, RefSeq: NM_001310.2</fullName>
    </submittedName>
</protein>
<dbReference type="AlphaFoldDB" id="I7GMQ7"/>
<proteinExistence type="evidence at transcript level"/>
<organism evidence="1">
    <name type="scientific">Macaca fascicularis</name>
    <name type="common">Crab-eating macaque</name>
    <name type="synonym">Cynomolgus monkey</name>
    <dbReference type="NCBI Taxonomy" id="9541"/>
    <lineage>
        <taxon>Eukaryota</taxon>
        <taxon>Metazoa</taxon>
        <taxon>Chordata</taxon>
        <taxon>Craniata</taxon>
        <taxon>Vertebrata</taxon>
        <taxon>Euteleostomi</taxon>
        <taxon>Mammalia</taxon>
        <taxon>Eutheria</taxon>
        <taxon>Euarchontoglires</taxon>
        <taxon>Primates</taxon>
        <taxon>Haplorrhini</taxon>
        <taxon>Catarrhini</taxon>
        <taxon>Cercopithecidae</taxon>
        <taxon>Cercopithecinae</taxon>
        <taxon>Macaca</taxon>
    </lineage>
</organism>
<accession>I7GMQ7</accession>
<name>I7GMQ7_MACFA</name>
<evidence type="ECO:0000313" key="1">
    <source>
        <dbReference type="EMBL" id="BAE89455.1"/>
    </source>
</evidence>
<dbReference type="EMBL" id="AB172393">
    <property type="protein sequence ID" value="BAE89455.1"/>
    <property type="molecule type" value="mRNA"/>
</dbReference>
<reference evidence="1" key="1">
    <citation type="journal article" date="2007" name="PLoS Biol.">
        <title>Rate of evolution in brain-expressed genes in humans and other primates.</title>
        <authorList>
            <person name="Wang H.-Y."/>
            <person name="Chien H.-C."/>
            <person name="Osada N."/>
            <person name="Hashimoto K."/>
            <person name="Sugano S."/>
            <person name="Gojobori T."/>
            <person name="Chou C.-K."/>
            <person name="Tsai S.-F."/>
            <person name="Wu C.-I."/>
            <person name="Shen C.-K.J."/>
        </authorList>
    </citation>
    <scope>NUCLEOTIDE SEQUENCE</scope>
</reference>
<sequence>MTRRLTVTESRRRCCSPCFLSKQSNVFFFLFSQGKKGGKYICMFRPVKFCHYFIFNLLYIRAAEYNME</sequence>